<reference evidence="8 9" key="1">
    <citation type="journal article" date="2019" name="Genome Biol. Evol.">
        <title>Whole-Genome Sequencing of the Giant Devil Catfish, Bagarius yarrelli.</title>
        <authorList>
            <person name="Jiang W."/>
            <person name="Lv Y."/>
            <person name="Cheng L."/>
            <person name="Yang K."/>
            <person name="Chao B."/>
            <person name="Wang X."/>
            <person name="Li Y."/>
            <person name="Pan X."/>
            <person name="You X."/>
            <person name="Zhang Y."/>
            <person name="Yang J."/>
            <person name="Li J."/>
            <person name="Zhang X."/>
            <person name="Liu S."/>
            <person name="Sun C."/>
            <person name="Yang J."/>
            <person name="Shi Q."/>
        </authorList>
    </citation>
    <scope>NUCLEOTIDE SEQUENCE [LARGE SCALE GENOMIC DNA]</scope>
    <source>
        <strain evidence="8">JWS20170419001</strain>
        <tissue evidence="8">Muscle</tissue>
    </source>
</reference>
<organism evidence="8 9">
    <name type="scientific">Bagarius yarrelli</name>
    <name type="common">Goonch</name>
    <name type="synonym">Bagrus yarrelli</name>
    <dbReference type="NCBI Taxonomy" id="175774"/>
    <lineage>
        <taxon>Eukaryota</taxon>
        <taxon>Metazoa</taxon>
        <taxon>Chordata</taxon>
        <taxon>Craniata</taxon>
        <taxon>Vertebrata</taxon>
        <taxon>Euteleostomi</taxon>
        <taxon>Actinopterygii</taxon>
        <taxon>Neopterygii</taxon>
        <taxon>Teleostei</taxon>
        <taxon>Ostariophysi</taxon>
        <taxon>Siluriformes</taxon>
        <taxon>Sisoridae</taxon>
        <taxon>Sisorinae</taxon>
        <taxon>Bagarius</taxon>
    </lineage>
</organism>
<evidence type="ECO:0000256" key="3">
    <source>
        <dbReference type="ARBA" id="ARBA00022490"/>
    </source>
</evidence>
<dbReference type="GO" id="GO:0060041">
    <property type="term" value="P:retina development in camera-type eye"/>
    <property type="evidence" value="ECO:0007669"/>
    <property type="project" value="TreeGrafter"/>
</dbReference>
<dbReference type="GO" id="GO:0035556">
    <property type="term" value="P:intracellular signal transduction"/>
    <property type="evidence" value="ECO:0007669"/>
    <property type="project" value="InterPro"/>
</dbReference>
<feature type="region of interest" description="Disordered" evidence="6">
    <location>
        <begin position="1220"/>
        <end position="1259"/>
    </location>
</feature>
<dbReference type="Gene3D" id="3.10.20.230">
    <property type="entry name" value="Doublecortin domain"/>
    <property type="match status" value="2"/>
</dbReference>
<evidence type="ECO:0000256" key="2">
    <source>
        <dbReference type="ARBA" id="ARBA00004496"/>
    </source>
</evidence>
<evidence type="ECO:0000313" key="9">
    <source>
        <dbReference type="Proteomes" id="UP000319801"/>
    </source>
</evidence>
<dbReference type="InterPro" id="IPR036572">
    <property type="entry name" value="Doublecortin_dom_sf"/>
</dbReference>
<accession>A0A556TV97</accession>
<sequence>MFSQEITQNLSFRPLLTSTKSKKVCFFKSGDPQFSGHWVIINSRTFRTFDALLDALSNKVPLPFGVRTIKTPKGTHTIRSLDDLQHGGIYVCSDRRKFKPLNLDEINQRHVPWNSARPTSAGRQGRRGQIRQLAKKNDQGRITKITVRTPKKFVVFKNGDPSTKRIMIFQRRTAPTFEALLECLSQVMQFSVVKVYTADGKRVEGLPVLILCTGVIVAAGNEPFQQANYNLQASSSHSLPSHSVISESTAPITTQSVPNDEVEKSFCVNQDGSMTMEMKVRLTIKQEEMIHWTTTLSRACVNSQESYNSLAKKNIDNNITKVLNIDRCECKNDHTNSYKPMKLNNDREHYCEFAASEALENPKPCYRRLPTPGPRLVRRKKPSVKNMKCQSQSKVHETRVDAYSLLENTPKGELSEVDSVVSPSGSCSIQPVQKLRRDNLGATKYNKTHSSLSGMSDVLQLHCKEKEITENHSQVSGESLTRPWAEENSVKCMFKELRNPNATEEEPRFLSNDCKKNLSKFPVSSGSGQSEPSQAKTTFTLYENQTRCEFSDTRVKKSTNEASENKRVPSKTKMAQKSERPSKNITDKKQNAISPNFLKKKKGQSPKNRKTNHSKVLMDQSNIQLRHNEMPKPQMENEINVIPSFYSSPSKILKKQNSVNDSKTKSCNVHQYVENWLEINHPESVPYMDELNLYESRARFQIESEFSDISEFRSEPENYNLDRKALSQQLVQISGEGQSAKKHNLGRFSKSLPSVRIHTYKQEICRRMNNSLEDLVPKWPDSGSETSSNTQLNPSSGKKQVLEQLCLPAKCSRRASIHSCQSSLKLKKKSSSLPDFSLHLASVFGLSSKTLLSLLIMMTLRDETGVLTNSHNSDSNPETLQVINFIQKLSRIKDEEELKASLVSLHNSLSAKLKKNWRDFQEKTHIKENPPMSPKMLEQDFALEINSEKGKQNKGDPFYFKEVMKELNLCDKISLPVRDNLTNSDQSNSTMQHPGHKEQINNSALENKVIIKDDVAGLFEEKRTYSDETTNNDFTNVMPAKLCQKTTNQKGLVEIVDDVIINQEMYLNKELSKADFSEDKQLMDNVQLVDEKYKKHQISLVDEIYVPDYYPSNLENKMECKKYAGCLQFESELPITISETTNAEENNDNVSETEDYPDSFERCAIQLKKEYNDCETTNHAEKPDAILVDSETESDKAHCPTNGTIKTEKKDALNKIARSEASNLSADETDPYIDNDNDRMEVESNTDNEKTIGSTSECEKSDAIPHHYSMTDQMVEQSKNYRGACWTQQEHKFEKSEEESVIRRNGYNTNKKEIDKDEDFNSNQTKSLYLHQKCEYSYNSESSDSQEAFAKLYLQPLNEGNLSKSFANHAEQKENKAHKLDIKLTKASATDYQSHHSCLEKPSITDSLVRESGKSEDKHQTHSEDYAKKEKADMDHKYHCGHPALLPQQLLDFVNLALMSSALIFTYDSNGFLRLEPDNCKSRVMSISKSSVENHYSRCLPSPNTSDLSDYRPDTSDSGESLSQFSTDLFTESEEDVADKMFIYQGNIKCSTKHYPDAKQKASPVHCDFLGYFGNTEHAQCLTFQTKNESEEGILIDKGRWLLKENHLIRKSPPVPMGMYDNVDTTSVDTSHISDDASCIPCGTQQSEMALISSSELEDMTKPSTPKCSYFNMVHSSDSDPFLDNQSNSSNKGRGFSQKRKEVSPLGEPARICVKKNGSLPSFSSVEFKLAAAKVHPTDGPVSNVVEKPIRSQSLRCNPPHEEELVEGLSLRCGQYCLIL</sequence>
<protein>
    <submittedName>
        <fullName evidence="8">Oxygen-regulated protein 1</fullName>
    </submittedName>
</protein>
<feature type="compositionally biased region" description="Basic residues" evidence="6">
    <location>
        <begin position="598"/>
        <end position="613"/>
    </location>
</feature>
<feature type="domain" description="Doublecortin" evidence="7">
    <location>
        <begin position="151"/>
        <end position="230"/>
    </location>
</feature>
<dbReference type="EMBL" id="VCAZ01000021">
    <property type="protein sequence ID" value="TSK82180.1"/>
    <property type="molecule type" value="Genomic_DNA"/>
</dbReference>
<dbReference type="OrthoDB" id="9895813at2759"/>
<keyword evidence="5" id="KW-0966">Cell projection</keyword>
<dbReference type="PANTHER" id="PTHR23005:SF4">
    <property type="entry name" value="OXYGEN-REGULATED PROTEIN 1"/>
    <property type="match status" value="1"/>
</dbReference>
<dbReference type="InterPro" id="IPR003533">
    <property type="entry name" value="Doublecortin_dom"/>
</dbReference>
<dbReference type="SMART" id="SM00537">
    <property type="entry name" value="DCX"/>
    <property type="match status" value="2"/>
</dbReference>
<dbReference type="Proteomes" id="UP000319801">
    <property type="component" value="Unassembled WGS sequence"/>
</dbReference>
<feature type="region of interest" description="Disordered" evidence="6">
    <location>
        <begin position="550"/>
        <end position="615"/>
    </location>
</feature>
<keyword evidence="4" id="KW-0677">Repeat</keyword>
<dbReference type="GO" id="GO:0042461">
    <property type="term" value="P:photoreceptor cell development"/>
    <property type="evidence" value="ECO:0007669"/>
    <property type="project" value="TreeGrafter"/>
</dbReference>
<comment type="caution">
    <text evidence="8">The sequence shown here is derived from an EMBL/GenBank/DDBJ whole genome shotgun (WGS) entry which is preliminary data.</text>
</comment>
<dbReference type="GO" id="GO:0035082">
    <property type="term" value="P:axoneme assembly"/>
    <property type="evidence" value="ECO:0007669"/>
    <property type="project" value="TreeGrafter"/>
</dbReference>
<evidence type="ECO:0000313" key="8">
    <source>
        <dbReference type="EMBL" id="TSK82180.1"/>
    </source>
</evidence>
<evidence type="ECO:0000256" key="6">
    <source>
        <dbReference type="SAM" id="MobiDB-lite"/>
    </source>
</evidence>
<name>A0A556TV97_BAGYA</name>
<feature type="compositionally biased region" description="Basic and acidic residues" evidence="6">
    <location>
        <begin position="550"/>
        <end position="567"/>
    </location>
</feature>
<dbReference type="GO" id="GO:0043005">
    <property type="term" value="C:neuron projection"/>
    <property type="evidence" value="ECO:0007669"/>
    <property type="project" value="UniProtKB-ARBA"/>
</dbReference>
<proteinExistence type="predicted"/>
<dbReference type="PROSITE" id="PS50309">
    <property type="entry name" value="DC"/>
    <property type="match status" value="2"/>
</dbReference>
<feature type="compositionally biased region" description="Basic and acidic residues" evidence="6">
    <location>
        <begin position="1236"/>
        <end position="1250"/>
    </location>
</feature>
<comment type="subcellular location">
    <subcellularLocation>
        <location evidence="1">Cell projection</location>
    </subcellularLocation>
    <subcellularLocation>
        <location evidence="2">Cytoplasm</location>
    </subcellularLocation>
</comment>
<gene>
    <name evidence="8" type="ORF">Baya_5076</name>
</gene>
<evidence type="ECO:0000256" key="4">
    <source>
        <dbReference type="ARBA" id="ARBA00022737"/>
    </source>
</evidence>
<feature type="domain" description="Doublecortin" evidence="7">
    <location>
        <begin position="22"/>
        <end position="104"/>
    </location>
</feature>
<dbReference type="Pfam" id="PF03607">
    <property type="entry name" value="DCX"/>
    <property type="match status" value="2"/>
</dbReference>
<dbReference type="GO" id="GO:0005930">
    <property type="term" value="C:axoneme"/>
    <property type="evidence" value="ECO:0007669"/>
    <property type="project" value="TreeGrafter"/>
</dbReference>
<keyword evidence="9" id="KW-1185">Reference proteome</keyword>
<feature type="compositionally biased region" description="Basic and acidic residues" evidence="6">
    <location>
        <begin position="576"/>
        <end position="590"/>
    </location>
</feature>
<feature type="region of interest" description="Disordered" evidence="6">
    <location>
        <begin position="776"/>
        <end position="796"/>
    </location>
</feature>
<evidence type="ECO:0000256" key="5">
    <source>
        <dbReference type="ARBA" id="ARBA00023273"/>
    </source>
</evidence>
<feature type="region of interest" description="Disordered" evidence="6">
    <location>
        <begin position="1495"/>
        <end position="1522"/>
    </location>
</feature>
<dbReference type="SUPFAM" id="SSF89837">
    <property type="entry name" value="Doublecortin (DC)"/>
    <property type="match status" value="2"/>
</dbReference>
<feature type="region of interest" description="Disordered" evidence="6">
    <location>
        <begin position="1403"/>
        <end position="1430"/>
    </location>
</feature>
<evidence type="ECO:0000259" key="7">
    <source>
        <dbReference type="PROSITE" id="PS50309"/>
    </source>
</evidence>
<feature type="compositionally biased region" description="Basic and acidic residues" evidence="6">
    <location>
        <begin position="1408"/>
        <end position="1430"/>
    </location>
</feature>
<dbReference type="PANTHER" id="PTHR23005">
    <property type="entry name" value="RETINITIS PIGMENTOSA 1 PROTEIN"/>
    <property type="match status" value="1"/>
</dbReference>
<evidence type="ECO:0000256" key="1">
    <source>
        <dbReference type="ARBA" id="ARBA00004316"/>
    </source>
</evidence>
<feature type="compositionally biased region" description="Polar residues" evidence="6">
    <location>
        <begin position="783"/>
        <end position="796"/>
    </location>
</feature>
<keyword evidence="3" id="KW-0963">Cytoplasm</keyword>
<feature type="region of interest" description="Disordered" evidence="6">
    <location>
        <begin position="1182"/>
        <end position="1204"/>
    </location>
</feature>
<feature type="region of interest" description="Disordered" evidence="6">
    <location>
        <begin position="1681"/>
        <end position="1703"/>
    </location>
</feature>